<organism evidence="3 4">
    <name type="scientific">Punica granatum</name>
    <name type="common">Pomegranate</name>
    <dbReference type="NCBI Taxonomy" id="22663"/>
    <lineage>
        <taxon>Eukaryota</taxon>
        <taxon>Viridiplantae</taxon>
        <taxon>Streptophyta</taxon>
        <taxon>Embryophyta</taxon>
        <taxon>Tracheophyta</taxon>
        <taxon>Spermatophyta</taxon>
        <taxon>Magnoliopsida</taxon>
        <taxon>eudicotyledons</taxon>
        <taxon>Gunneridae</taxon>
        <taxon>Pentapetalae</taxon>
        <taxon>rosids</taxon>
        <taxon>malvids</taxon>
        <taxon>Myrtales</taxon>
        <taxon>Lythraceae</taxon>
        <taxon>Punica</taxon>
    </lineage>
</organism>
<feature type="transmembrane region" description="Helical" evidence="1">
    <location>
        <begin position="46"/>
        <end position="69"/>
    </location>
</feature>
<keyword evidence="1" id="KW-1133">Transmembrane helix</keyword>
<dbReference type="AlphaFoldDB" id="A0A2I0K457"/>
<dbReference type="EMBL" id="PGOL01000891">
    <property type="protein sequence ID" value="PKI63341.1"/>
    <property type="molecule type" value="Genomic_DNA"/>
</dbReference>
<evidence type="ECO:0000259" key="2">
    <source>
        <dbReference type="Pfam" id="PF06454"/>
    </source>
</evidence>
<dbReference type="Pfam" id="PF06454">
    <property type="entry name" value="THH1_TOM1-3_dom"/>
    <property type="match status" value="1"/>
</dbReference>
<dbReference type="Proteomes" id="UP000233551">
    <property type="component" value="Unassembled WGS sequence"/>
</dbReference>
<name>A0A2I0K457_PUNGR</name>
<evidence type="ECO:0000313" key="4">
    <source>
        <dbReference type="Proteomes" id="UP000233551"/>
    </source>
</evidence>
<proteinExistence type="predicted"/>
<sequence length="93" mass="10593">MGYAFRRRGLLVLLQRGSEGLINGSETALHDNWWDRIDESEDWQRGVYYALCASYALISFVALNLNVFWLSCHGSFYFYGKGWGLHPGVPSSV</sequence>
<keyword evidence="4" id="KW-1185">Reference proteome</keyword>
<accession>A0A2I0K457</accession>
<gene>
    <name evidence="3" type="ORF">CRG98_016229</name>
</gene>
<dbReference type="InterPro" id="IPR009457">
    <property type="entry name" value="THH1/TOM1/TOM3_dom"/>
</dbReference>
<feature type="domain" description="THH1/TOM1/TOM3" evidence="2">
    <location>
        <begin position="31"/>
        <end position="63"/>
    </location>
</feature>
<keyword evidence="1" id="KW-0472">Membrane</keyword>
<comment type="caution">
    <text evidence="3">The sequence shown here is derived from an EMBL/GenBank/DDBJ whole genome shotgun (WGS) entry which is preliminary data.</text>
</comment>
<evidence type="ECO:0000256" key="1">
    <source>
        <dbReference type="SAM" id="Phobius"/>
    </source>
</evidence>
<reference evidence="3 4" key="1">
    <citation type="submission" date="2017-11" db="EMBL/GenBank/DDBJ databases">
        <title>De-novo sequencing of pomegranate (Punica granatum L.) genome.</title>
        <authorList>
            <person name="Akparov Z."/>
            <person name="Amiraslanov A."/>
            <person name="Hajiyeva S."/>
            <person name="Abbasov M."/>
            <person name="Kaur K."/>
            <person name="Hamwieh A."/>
            <person name="Solovyev V."/>
            <person name="Salamov A."/>
            <person name="Braich B."/>
            <person name="Kosarev P."/>
            <person name="Mahmoud A."/>
            <person name="Hajiyev E."/>
            <person name="Babayeva S."/>
            <person name="Izzatullayeva V."/>
            <person name="Mammadov A."/>
            <person name="Mammadov A."/>
            <person name="Sharifova S."/>
            <person name="Ojaghi J."/>
            <person name="Eynullazada K."/>
            <person name="Bayramov B."/>
            <person name="Abdulazimova A."/>
            <person name="Shahmuradov I."/>
        </authorList>
    </citation>
    <scope>NUCLEOTIDE SEQUENCE [LARGE SCALE GENOMIC DNA]</scope>
    <source>
        <strain evidence="4">cv. AG2017</strain>
        <tissue evidence="3">Leaf</tissue>
    </source>
</reference>
<evidence type="ECO:0000313" key="3">
    <source>
        <dbReference type="EMBL" id="PKI63341.1"/>
    </source>
</evidence>
<protein>
    <recommendedName>
        <fullName evidence="2">THH1/TOM1/TOM3 domain-containing protein</fullName>
    </recommendedName>
</protein>
<keyword evidence="1" id="KW-0812">Transmembrane</keyword>